<evidence type="ECO:0008006" key="3">
    <source>
        <dbReference type="Google" id="ProtNLM"/>
    </source>
</evidence>
<dbReference type="PROSITE" id="PS51257">
    <property type="entry name" value="PROKAR_LIPOPROTEIN"/>
    <property type="match status" value="1"/>
</dbReference>
<evidence type="ECO:0000313" key="2">
    <source>
        <dbReference type="Proteomes" id="UP000295341"/>
    </source>
</evidence>
<dbReference type="AlphaFoldDB" id="A0A4R7PEW3"/>
<organism evidence="1 2">
    <name type="scientific">Panacagrimonas perspica</name>
    <dbReference type="NCBI Taxonomy" id="381431"/>
    <lineage>
        <taxon>Bacteria</taxon>
        <taxon>Pseudomonadati</taxon>
        <taxon>Pseudomonadota</taxon>
        <taxon>Gammaproteobacteria</taxon>
        <taxon>Nevskiales</taxon>
        <taxon>Nevskiaceae</taxon>
        <taxon>Panacagrimonas</taxon>
    </lineage>
</organism>
<proteinExistence type="predicted"/>
<dbReference type="EMBL" id="SOBT01000008">
    <property type="protein sequence ID" value="TDU32765.1"/>
    <property type="molecule type" value="Genomic_DNA"/>
</dbReference>
<dbReference type="Proteomes" id="UP000295341">
    <property type="component" value="Unassembled WGS sequence"/>
</dbReference>
<dbReference type="InterPro" id="IPR016875">
    <property type="entry name" value="UCP028200"/>
</dbReference>
<gene>
    <name evidence="1" type="ORF">DFR24_2169</name>
</gene>
<dbReference type="PIRSF" id="PIRSF028200">
    <property type="entry name" value="UCP028200"/>
    <property type="match status" value="1"/>
</dbReference>
<comment type="caution">
    <text evidence="1">The sequence shown here is derived from an EMBL/GenBank/DDBJ whole genome shotgun (WGS) entry which is preliminary data.</text>
</comment>
<sequence length="291" mass="33355">MNLDSRGFMHAARAFGRGLVLASLVGVLGACAAPQIAYKRLDWLASWKLGQYVDLKSAQESRFDTEFRQLWDWHRATELAGYGSDLRELAQQTQEPMNAEAVRQWASRAGLHTRRVVERAAPPACELLATFDDAQRDSMLQRIDDDIQDDVDKYLGPPIDTVRKDARKRLRKSLVRWVGDLEPGQEAMVEAWAERRPKRYAEWIAERRRWRDRLAVTLDQRSSPAFCGELKTLLLPEGQGQDQDLVNQDNAQTWFAFLASFSTTLVERQRAHLRTQLLELATDFEALQKKG</sequence>
<accession>A0A4R7PEW3</accession>
<name>A0A4R7PEW3_9GAMM</name>
<evidence type="ECO:0000313" key="1">
    <source>
        <dbReference type="EMBL" id="TDU32765.1"/>
    </source>
</evidence>
<dbReference type="RefSeq" id="WP_162851152.1">
    <property type="nucleotide sequence ID" value="NZ_MWIN01000001.1"/>
</dbReference>
<protein>
    <recommendedName>
        <fullName evidence="3">Lipoprotein</fullName>
    </recommendedName>
</protein>
<dbReference type="Pfam" id="PF19795">
    <property type="entry name" value="DUF6279"/>
    <property type="match status" value="1"/>
</dbReference>
<keyword evidence="2" id="KW-1185">Reference proteome</keyword>
<reference evidence="1 2" key="1">
    <citation type="submission" date="2019-03" db="EMBL/GenBank/DDBJ databases">
        <title>Genomic Encyclopedia of Type Strains, Phase IV (KMG-IV): sequencing the most valuable type-strain genomes for metagenomic binning, comparative biology and taxonomic classification.</title>
        <authorList>
            <person name="Goeker M."/>
        </authorList>
    </citation>
    <scope>NUCLEOTIDE SEQUENCE [LARGE SCALE GENOMIC DNA]</scope>
    <source>
        <strain evidence="1 2">DSM 26377</strain>
    </source>
</reference>